<dbReference type="EMBL" id="KZ347770">
    <property type="protein sequence ID" value="PIO67172.1"/>
    <property type="molecule type" value="Genomic_DNA"/>
</dbReference>
<keyword evidence="2" id="KW-1185">Reference proteome</keyword>
<protein>
    <submittedName>
        <fullName evidence="1">Uncharacterized protein</fullName>
    </submittedName>
</protein>
<reference evidence="1 2" key="1">
    <citation type="submission" date="2015-09" db="EMBL/GenBank/DDBJ databases">
        <title>Draft genome of the parasitic nematode Teladorsagia circumcincta isolate WARC Sus (inbred).</title>
        <authorList>
            <person name="Mitreva M."/>
        </authorList>
    </citation>
    <scope>NUCLEOTIDE SEQUENCE [LARGE SCALE GENOMIC DNA]</scope>
    <source>
        <strain evidence="1 2">S</strain>
    </source>
</reference>
<organism evidence="1 2">
    <name type="scientific">Teladorsagia circumcincta</name>
    <name type="common">Brown stomach worm</name>
    <name type="synonym">Ostertagia circumcincta</name>
    <dbReference type="NCBI Taxonomy" id="45464"/>
    <lineage>
        <taxon>Eukaryota</taxon>
        <taxon>Metazoa</taxon>
        <taxon>Ecdysozoa</taxon>
        <taxon>Nematoda</taxon>
        <taxon>Chromadorea</taxon>
        <taxon>Rhabditida</taxon>
        <taxon>Rhabditina</taxon>
        <taxon>Rhabditomorpha</taxon>
        <taxon>Strongyloidea</taxon>
        <taxon>Trichostrongylidae</taxon>
        <taxon>Teladorsagia</taxon>
    </lineage>
</organism>
<sequence length="172" mass="19625">MQFGLYNDLWWPTEDDIQSLKNRNETCRTLNEAGTENEGKDKRATPRRAKIDESAAAASAACCCCSCCGVIFRANATLRYAPMQRKYHPSPSQANTLWSAIRCRAADIAKSLLHSHRPAESPADVFNSPEPLEKEMTYTQRTAFVRRTPHVFRRSVYPRKTIENPRRTKHIP</sequence>
<gene>
    <name evidence="1" type="ORF">TELCIR_11091</name>
</gene>
<dbReference type="Proteomes" id="UP000230423">
    <property type="component" value="Unassembled WGS sequence"/>
</dbReference>
<proteinExistence type="predicted"/>
<accession>A0A2G9UBQ0</accession>
<evidence type="ECO:0000313" key="1">
    <source>
        <dbReference type="EMBL" id="PIO67172.1"/>
    </source>
</evidence>
<evidence type="ECO:0000313" key="2">
    <source>
        <dbReference type="Proteomes" id="UP000230423"/>
    </source>
</evidence>
<dbReference type="AlphaFoldDB" id="A0A2G9UBQ0"/>
<name>A0A2G9UBQ0_TELCI</name>